<dbReference type="AlphaFoldDB" id="A0A0C3F2C1"/>
<evidence type="ECO:0000256" key="1">
    <source>
        <dbReference type="SAM" id="MobiDB-lite"/>
    </source>
</evidence>
<dbReference type="EMBL" id="KN833065">
    <property type="protein sequence ID" value="KIM74214.1"/>
    <property type="molecule type" value="Genomic_DNA"/>
</dbReference>
<keyword evidence="3" id="KW-1185">Reference proteome</keyword>
<accession>A0A0C3F2C1</accession>
<reference evidence="3" key="2">
    <citation type="submission" date="2015-01" db="EMBL/GenBank/DDBJ databases">
        <title>Evolutionary Origins and Diversification of the Mycorrhizal Mutualists.</title>
        <authorList>
            <consortium name="DOE Joint Genome Institute"/>
            <consortium name="Mycorrhizal Genomics Consortium"/>
            <person name="Kohler A."/>
            <person name="Kuo A."/>
            <person name="Nagy L.G."/>
            <person name="Floudas D."/>
            <person name="Copeland A."/>
            <person name="Barry K.W."/>
            <person name="Cichocki N."/>
            <person name="Veneault-Fourrey C."/>
            <person name="LaButti K."/>
            <person name="Lindquist E.A."/>
            <person name="Lipzen A."/>
            <person name="Lundell T."/>
            <person name="Morin E."/>
            <person name="Murat C."/>
            <person name="Riley R."/>
            <person name="Ohm R."/>
            <person name="Sun H."/>
            <person name="Tunlid A."/>
            <person name="Henrissat B."/>
            <person name="Grigoriev I.V."/>
            <person name="Hibbett D.S."/>
            <person name="Martin F."/>
        </authorList>
    </citation>
    <scope>NUCLEOTIDE SEQUENCE [LARGE SCALE GENOMIC DNA]</scope>
    <source>
        <strain evidence="3">F 1598</strain>
    </source>
</reference>
<evidence type="ECO:0000313" key="2">
    <source>
        <dbReference type="EMBL" id="KIM74214.1"/>
    </source>
</evidence>
<feature type="region of interest" description="Disordered" evidence="1">
    <location>
        <begin position="1"/>
        <end position="85"/>
    </location>
</feature>
<organism evidence="2 3">
    <name type="scientific">Piloderma croceum (strain F 1598)</name>
    <dbReference type="NCBI Taxonomy" id="765440"/>
    <lineage>
        <taxon>Eukaryota</taxon>
        <taxon>Fungi</taxon>
        <taxon>Dikarya</taxon>
        <taxon>Basidiomycota</taxon>
        <taxon>Agaricomycotina</taxon>
        <taxon>Agaricomycetes</taxon>
        <taxon>Agaricomycetidae</taxon>
        <taxon>Atheliales</taxon>
        <taxon>Atheliaceae</taxon>
        <taxon>Piloderma</taxon>
    </lineage>
</organism>
<gene>
    <name evidence="2" type="ORF">PILCRDRAFT_14655</name>
</gene>
<dbReference type="InParanoid" id="A0A0C3F2C1"/>
<name>A0A0C3F2C1_PILCF</name>
<feature type="compositionally biased region" description="Basic and acidic residues" evidence="1">
    <location>
        <begin position="69"/>
        <end position="79"/>
    </location>
</feature>
<dbReference type="HOGENOM" id="CLU_1835896_0_0_1"/>
<evidence type="ECO:0000313" key="3">
    <source>
        <dbReference type="Proteomes" id="UP000054166"/>
    </source>
</evidence>
<proteinExistence type="predicted"/>
<feature type="compositionally biased region" description="Basic and acidic residues" evidence="1">
    <location>
        <begin position="97"/>
        <end position="109"/>
    </location>
</feature>
<protein>
    <submittedName>
        <fullName evidence="2">Uncharacterized protein</fullName>
    </submittedName>
</protein>
<dbReference type="Proteomes" id="UP000054166">
    <property type="component" value="Unassembled WGS sequence"/>
</dbReference>
<feature type="region of interest" description="Disordered" evidence="1">
    <location>
        <begin position="97"/>
        <end position="116"/>
    </location>
</feature>
<reference evidence="2 3" key="1">
    <citation type="submission" date="2014-04" db="EMBL/GenBank/DDBJ databases">
        <authorList>
            <consortium name="DOE Joint Genome Institute"/>
            <person name="Kuo A."/>
            <person name="Tarkka M."/>
            <person name="Buscot F."/>
            <person name="Kohler A."/>
            <person name="Nagy L.G."/>
            <person name="Floudas D."/>
            <person name="Copeland A."/>
            <person name="Barry K.W."/>
            <person name="Cichocki N."/>
            <person name="Veneault-Fourrey C."/>
            <person name="LaButti K."/>
            <person name="Lindquist E.A."/>
            <person name="Lipzen A."/>
            <person name="Lundell T."/>
            <person name="Morin E."/>
            <person name="Murat C."/>
            <person name="Sun H."/>
            <person name="Tunlid A."/>
            <person name="Henrissat B."/>
            <person name="Grigoriev I.V."/>
            <person name="Hibbett D.S."/>
            <person name="Martin F."/>
            <person name="Nordberg H.P."/>
            <person name="Cantor M.N."/>
            <person name="Hua S.X."/>
        </authorList>
    </citation>
    <scope>NUCLEOTIDE SEQUENCE [LARGE SCALE GENOMIC DNA]</scope>
    <source>
        <strain evidence="2 3">F 1598</strain>
    </source>
</reference>
<sequence>MQKTRQLIKKLPNAHQPHRTSSHSDKQNVTPPAAHREHDESSLDNGAPKMKLQLEKERKARNQRRYYQNHKDSQQEKARQRSARNRLLAKQNLWIPLHDDGYNSSDDHPPSLVPVFDPADMHALTLGTKSDNNRLSDIST</sequence>